<dbReference type="GO" id="GO:0033969">
    <property type="term" value="F:gamma-glutamyl-gamma-aminobutyrate hydrolase activity"/>
    <property type="evidence" value="ECO:0007669"/>
    <property type="project" value="TreeGrafter"/>
</dbReference>
<keyword evidence="1" id="KW-0378">Hydrolase</keyword>
<dbReference type="InterPro" id="IPR011697">
    <property type="entry name" value="Peptidase_C26"/>
</dbReference>
<dbReference type="Pfam" id="PF07722">
    <property type="entry name" value="Peptidase_C26"/>
    <property type="match status" value="1"/>
</dbReference>
<dbReference type="EMBL" id="QUBG01000004">
    <property type="protein sequence ID" value="TPR43786.1"/>
    <property type="molecule type" value="Genomic_DNA"/>
</dbReference>
<dbReference type="GO" id="GO:0005829">
    <property type="term" value="C:cytosol"/>
    <property type="evidence" value="ECO:0007669"/>
    <property type="project" value="TreeGrafter"/>
</dbReference>
<dbReference type="Gene3D" id="3.40.50.880">
    <property type="match status" value="1"/>
</dbReference>
<comment type="caution">
    <text evidence="1">The sequence shown here is derived from an EMBL/GenBank/DDBJ whole genome shotgun (WGS) entry which is preliminary data.</text>
</comment>
<dbReference type="AlphaFoldDB" id="A0A9Q8ILW2"/>
<accession>A0A9Q8ILW2</accession>
<dbReference type="GO" id="GO:0006598">
    <property type="term" value="P:polyamine catabolic process"/>
    <property type="evidence" value="ECO:0007669"/>
    <property type="project" value="TreeGrafter"/>
</dbReference>
<dbReference type="PANTHER" id="PTHR43235:SF1">
    <property type="entry name" value="GLUTAMINE AMIDOTRANSFERASE PB2B2.05-RELATED"/>
    <property type="match status" value="1"/>
</dbReference>
<dbReference type="CDD" id="cd01745">
    <property type="entry name" value="GATase1_2"/>
    <property type="match status" value="1"/>
</dbReference>
<evidence type="ECO:0000313" key="2">
    <source>
        <dbReference type="Proteomes" id="UP000784700"/>
    </source>
</evidence>
<reference evidence="1" key="1">
    <citation type="submission" date="2018-08" db="EMBL/GenBank/DDBJ databases">
        <title>Comparative genomics of wild bee and flower associated Lactobacillus reveals potential adaptation to the bee host.</title>
        <authorList>
            <person name="Vuong H.Q."/>
            <person name="Mcfrederick Q.S."/>
        </authorList>
    </citation>
    <scope>NUCLEOTIDE SEQUENCE</scope>
    <source>
        <strain evidence="1">HV_63</strain>
    </source>
</reference>
<sequence>MRIGVTADIILSQNQTFRQREGHFAQRTLMNCLLANNITPVILPVAKPEMAADLLETVDGVILTGGPDVLPEFYGEEPIREIGTTYEPRDQFELALVKQAIQMKKPILAICRGLQIVNVALGGTLYQDIDTQFEPKDNMRILQHSQKAIGYAPVHHININGDSALAKTFGSRAFVNSFHHEAAKDVAPSLKVVASADDGMIEGLENDDKSIQCVQWHPENMWDHYEDENQLFVDFFNRIHTK</sequence>
<gene>
    <name evidence="1" type="ORF">DY130_04965</name>
</gene>
<organism evidence="1 2">
    <name type="scientific">Apilactobacillus micheneri</name>
    <dbReference type="NCBI Taxonomy" id="1899430"/>
    <lineage>
        <taxon>Bacteria</taxon>
        <taxon>Bacillati</taxon>
        <taxon>Bacillota</taxon>
        <taxon>Bacilli</taxon>
        <taxon>Lactobacillales</taxon>
        <taxon>Lactobacillaceae</taxon>
        <taxon>Apilactobacillus</taxon>
    </lineage>
</organism>
<evidence type="ECO:0000313" key="1">
    <source>
        <dbReference type="EMBL" id="TPR43786.1"/>
    </source>
</evidence>
<protein>
    <submittedName>
        <fullName evidence="1">Gamma-glutamyl-gamma-aminobutyrate hydrolase family protein</fullName>
    </submittedName>
</protein>
<dbReference type="SUPFAM" id="SSF52317">
    <property type="entry name" value="Class I glutamine amidotransferase-like"/>
    <property type="match status" value="1"/>
</dbReference>
<proteinExistence type="predicted"/>
<dbReference type="RefSeq" id="WP_140925087.1">
    <property type="nucleotide sequence ID" value="NZ_QUBF01000004.1"/>
</dbReference>
<dbReference type="Proteomes" id="UP000784700">
    <property type="component" value="Unassembled WGS sequence"/>
</dbReference>
<dbReference type="InterPro" id="IPR044668">
    <property type="entry name" value="PuuD-like"/>
</dbReference>
<dbReference type="PANTHER" id="PTHR43235">
    <property type="entry name" value="GLUTAMINE AMIDOTRANSFERASE PB2B2.05-RELATED"/>
    <property type="match status" value="1"/>
</dbReference>
<dbReference type="PROSITE" id="PS51273">
    <property type="entry name" value="GATASE_TYPE_1"/>
    <property type="match status" value="1"/>
</dbReference>
<name>A0A9Q8ILW2_9LACO</name>
<dbReference type="InterPro" id="IPR029062">
    <property type="entry name" value="Class_I_gatase-like"/>
</dbReference>